<sequence>MRAEIEDWKNGWFGIGLGLSVHDIERLIALLTELRDDPDQHFHLSSDYAGAGGVGDIEIYVQSSDEPSNMHLFGMALAPGEFVQE</sequence>
<evidence type="ECO:0000313" key="2">
    <source>
        <dbReference type="Proteomes" id="UP000681317"/>
    </source>
</evidence>
<protein>
    <recommendedName>
        <fullName evidence="3">Immunity protein 7 of polymorphic toxin system</fullName>
    </recommendedName>
</protein>
<keyword evidence="2" id="KW-1185">Reference proteome</keyword>
<evidence type="ECO:0000313" key="1">
    <source>
        <dbReference type="EMBL" id="BCT93676.1"/>
    </source>
</evidence>
<evidence type="ECO:0008006" key="3">
    <source>
        <dbReference type="Google" id="ProtNLM"/>
    </source>
</evidence>
<organism evidence="1 2">
    <name type="scientific">Noviluteimonas caseinilytica</name>
    <dbReference type="NCBI Taxonomy" id="2675101"/>
    <lineage>
        <taxon>Bacteria</taxon>
        <taxon>Pseudomonadati</taxon>
        <taxon>Pseudomonadota</taxon>
        <taxon>Gammaproteobacteria</taxon>
        <taxon>Lysobacterales</taxon>
        <taxon>Lysobacteraceae</taxon>
        <taxon>Noviluteimonas</taxon>
    </lineage>
</organism>
<proteinExistence type="predicted"/>
<accession>A0ABM7Q8C0</accession>
<dbReference type="Proteomes" id="UP000681317">
    <property type="component" value="Chromosome"/>
</dbReference>
<name>A0ABM7Q8C0_9GAMM</name>
<dbReference type="EMBL" id="AP024545">
    <property type="protein sequence ID" value="BCT93676.1"/>
    <property type="molecule type" value="Genomic_DNA"/>
</dbReference>
<dbReference type="RefSeq" id="WP_213434593.1">
    <property type="nucleotide sequence ID" value="NZ_AP024545.1"/>
</dbReference>
<gene>
    <name evidence="1" type="ORF">LYSCAS_27000</name>
</gene>
<reference evidence="1 2" key="1">
    <citation type="submission" date="2021-03" db="EMBL/GenBank/DDBJ databases">
        <title>Complete Genome Sequences of Two Lysobacter Strains Isolated from Sea Water (Lysobacter caseinilyticus) and Soil (Lysobacter helvus) in South Korea.</title>
        <authorList>
            <person name="Watanabe Y."/>
            <person name="Arakawa K."/>
        </authorList>
    </citation>
    <scope>NUCLEOTIDE SEQUENCE [LARGE SCALE GENOMIC DNA]</scope>
    <source>
        <strain evidence="1 2">KVB24</strain>
    </source>
</reference>